<dbReference type="OrthoDB" id="10395325at2759"/>
<accession>D8M4W9</accession>
<keyword evidence="3" id="KW-1185">Reference proteome</keyword>
<dbReference type="SUPFAM" id="SSF47473">
    <property type="entry name" value="EF-hand"/>
    <property type="match status" value="1"/>
</dbReference>
<gene>
    <name evidence="2" type="ORF">GSBLH_T00003035001</name>
</gene>
<dbReference type="InterPro" id="IPR011992">
    <property type="entry name" value="EF-hand-dom_pair"/>
</dbReference>
<protein>
    <recommendedName>
        <fullName evidence="1">EF-hand domain-containing protein</fullName>
    </recommendedName>
</protein>
<feature type="domain" description="EF-hand" evidence="1">
    <location>
        <begin position="186"/>
        <end position="221"/>
    </location>
</feature>
<evidence type="ECO:0000313" key="3">
    <source>
        <dbReference type="Proteomes" id="UP000008312"/>
    </source>
</evidence>
<dbReference type="GeneID" id="24920158"/>
<organism evidence="2">
    <name type="scientific">Blastocystis hominis</name>
    <dbReference type="NCBI Taxonomy" id="12968"/>
    <lineage>
        <taxon>Eukaryota</taxon>
        <taxon>Sar</taxon>
        <taxon>Stramenopiles</taxon>
        <taxon>Bigyra</taxon>
        <taxon>Opalozoa</taxon>
        <taxon>Opalinata</taxon>
        <taxon>Blastocystidae</taxon>
        <taxon>Blastocystis</taxon>
    </lineage>
</organism>
<name>D8M4W9_BLAHO</name>
<evidence type="ECO:0000313" key="2">
    <source>
        <dbReference type="EMBL" id="CBK23108.2"/>
    </source>
</evidence>
<dbReference type="AlphaFoldDB" id="D8M4W9"/>
<dbReference type="Proteomes" id="UP000008312">
    <property type="component" value="Unassembled WGS sequence"/>
</dbReference>
<reference evidence="2" key="1">
    <citation type="submission" date="2010-02" db="EMBL/GenBank/DDBJ databases">
        <title>Sequencing and annotation of the Blastocystis hominis genome.</title>
        <authorList>
            <person name="Wincker P."/>
        </authorList>
    </citation>
    <scope>NUCLEOTIDE SEQUENCE</scope>
    <source>
        <strain evidence="2">Singapore isolate B</strain>
    </source>
</reference>
<sequence length="238" mass="28206">MSCRYFCSFVDSGDAIPDIQNMVLDHSEVSERAFFIWKRYGNPDARANYYLAEKEIRMEVRLKEVFRLLDSNDRGECSFRQLLEFGDFIGVEWTLLYLREAFNVFDATEESIINLFQFLRFTVNELNGLDIQLFNYMVEGFIIYTGFDYRLREEIQNCFTSMPSYKLCTVSISDFLYLAEYLAPEKDRSYHLHVLSVIDSTRDGYISRYEFITLLALLLPNSITVSELMRRMQMYLNK</sequence>
<evidence type="ECO:0000259" key="1">
    <source>
        <dbReference type="PROSITE" id="PS50222"/>
    </source>
</evidence>
<dbReference type="InterPro" id="IPR002048">
    <property type="entry name" value="EF_hand_dom"/>
</dbReference>
<dbReference type="PROSITE" id="PS50222">
    <property type="entry name" value="EF_HAND_2"/>
    <property type="match status" value="1"/>
</dbReference>
<dbReference type="Gene3D" id="1.10.238.10">
    <property type="entry name" value="EF-hand"/>
    <property type="match status" value="1"/>
</dbReference>
<dbReference type="InParanoid" id="D8M4W9"/>
<dbReference type="RefSeq" id="XP_012897156.1">
    <property type="nucleotide sequence ID" value="XM_013041702.1"/>
</dbReference>
<dbReference type="GO" id="GO:0005509">
    <property type="term" value="F:calcium ion binding"/>
    <property type="evidence" value="ECO:0007669"/>
    <property type="project" value="InterPro"/>
</dbReference>
<dbReference type="EMBL" id="FN668655">
    <property type="protein sequence ID" value="CBK23108.2"/>
    <property type="molecule type" value="Genomic_DNA"/>
</dbReference>
<proteinExistence type="predicted"/>